<dbReference type="SFLD" id="SFLDS00003">
    <property type="entry name" value="Haloacid_Dehalogenase"/>
    <property type="match status" value="1"/>
</dbReference>
<comment type="similarity">
    <text evidence="1">Belongs to the HAD-like hydrolase superfamily.</text>
</comment>
<dbReference type="Gene3D" id="1.10.150.240">
    <property type="entry name" value="Putative phosphatase, domain 2"/>
    <property type="match status" value="1"/>
</dbReference>
<gene>
    <name evidence="2" type="ORF">M0R89_20300</name>
</gene>
<dbReference type="AlphaFoldDB" id="A0A8U0I087"/>
<reference evidence="2 3" key="1">
    <citation type="submission" date="2022-04" db="EMBL/GenBank/DDBJ databases">
        <title>Diverse halophilic archaea isolated from saline environments.</title>
        <authorList>
            <person name="Cui H.-L."/>
        </authorList>
    </citation>
    <scope>NUCLEOTIDE SEQUENCE [LARGE SCALE GENOMIC DNA]</scope>
    <source>
        <strain evidence="2 3">XZYJT49</strain>
        <plasmid evidence="2 3">unnamed2</plasmid>
    </source>
</reference>
<dbReference type="InterPro" id="IPR041492">
    <property type="entry name" value="HAD_2"/>
</dbReference>
<dbReference type="EMBL" id="CP096661">
    <property type="protein sequence ID" value="UPV76812.1"/>
    <property type="molecule type" value="Genomic_DNA"/>
</dbReference>
<dbReference type="SFLD" id="SFLDG01129">
    <property type="entry name" value="C1.5:_HAD__Beta-PGM__Phosphata"/>
    <property type="match status" value="1"/>
</dbReference>
<dbReference type="Gene3D" id="3.40.50.1000">
    <property type="entry name" value="HAD superfamily/HAD-like"/>
    <property type="match status" value="1"/>
</dbReference>
<geneLocation type="plasmid" evidence="2 3">
    <name>unnamed2</name>
</geneLocation>
<dbReference type="InterPro" id="IPR006439">
    <property type="entry name" value="HAD-SF_hydro_IA"/>
</dbReference>
<sequence length="227" mass="25172">MTYDAILFDVDGVLLDLHADHPSVYRQAVATTFDEFGVSPGDADLDAFVSGATVEEMRRTCSEHGVEFETFWPRRETNASDLQCEMMDDGERLPYGDCAVLHELVDEHDMGVVSSNQHATVEYMLARFDLEHLFDAVYGREPTVEGFRRTKPDTHYVERAMADLGVAEGLYVGDSACDVSAARRAGLDSAFVRRPHREDYALPEEPTYEISSLVALLDLPGVAPSSS</sequence>
<accession>A0A8U0I087</accession>
<dbReference type="RefSeq" id="WP_248652845.1">
    <property type="nucleotide sequence ID" value="NZ_CP096661.1"/>
</dbReference>
<dbReference type="GO" id="GO:0008967">
    <property type="term" value="F:phosphoglycolate phosphatase activity"/>
    <property type="evidence" value="ECO:0007669"/>
    <property type="project" value="TreeGrafter"/>
</dbReference>
<dbReference type="KEGG" id="halx:M0R89_20300"/>
<protein>
    <submittedName>
        <fullName evidence="2">HAD family hydrolase</fullName>
    </submittedName>
</protein>
<dbReference type="GO" id="GO:0006281">
    <property type="term" value="P:DNA repair"/>
    <property type="evidence" value="ECO:0007669"/>
    <property type="project" value="TreeGrafter"/>
</dbReference>
<dbReference type="InterPro" id="IPR023214">
    <property type="entry name" value="HAD_sf"/>
</dbReference>
<name>A0A8U0I087_9EURY</name>
<dbReference type="InterPro" id="IPR023198">
    <property type="entry name" value="PGP-like_dom2"/>
</dbReference>
<evidence type="ECO:0000256" key="1">
    <source>
        <dbReference type="ARBA" id="ARBA00007958"/>
    </source>
</evidence>
<proteinExistence type="inferred from homology"/>
<dbReference type="GeneID" id="72187593"/>
<evidence type="ECO:0000313" key="2">
    <source>
        <dbReference type="EMBL" id="UPV76812.1"/>
    </source>
</evidence>
<keyword evidence="2" id="KW-0614">Plasmid</keyword>
<dbReference type="PANTHER" id="PTHR43434">
    <property type="entry name" value="PHOSPHOGLYCOLATE PHOSPHATASE"/>
    <property type="match status" value="1"/>
</dbReference>
<evidence type="ECO:0000313" key="3">
    <source>
        <dbReference type="Proteomes" id="UP000830729"/>
    </source>
</evidence>
<dbReference type="SUPFAM" id="SSF56784">
    <property type="entry name" value="HAD-like"/>
    <property type="match status" value="1"/>
</dbReference>
<dbReference type="Pfam" id="PF13419">
    <property type="entry name" value="HAD_2"/>
    <property type="match status" value="1"/>
</dbReference>
<dbReference type="InterPro" id="IPR050155">
    <property type="entry name" value="HAD-like_hydrolase_sf"/>
</dbReference>
<dbReference type="InterPro" id="IPR036412">
    <property type="entry name" value="HAD-like_sf"/>
</dbReference>
<keyword evidence="3" id="KW-1185">Reference proteome</keyword>
<organism evidence="2 3">
    <name type="scientific">Halorussus limi</name>
    <dbReference type="NCBI Taxonomy" id="2938695"/>
    <lineage>
        <taxon>Archaea</taxon>
        <taxon>Methanobacteriati</taxon>
        <taxon>Methanobacteriota</taxon>
        <taxon>Stenosarchaea group</taxon>
        <taxon>Halobacteria</taxon>
        <taxon>Halobacteriales</taxon>
        <taxon>Haladaptataceae</taxon>
        <taxon>Halorussus</taxon>
    </lineage>
</organism>
<dbReference type="Proteomes" id="UP000830729">
    <property type="component" value="Plasmid unnamed2"/>
</dbReference>
<dbReference type="NCBIfam" id="TIGR01549">
    <property type="entry name" value="HAD-SF-IA-v1"/>
    <property type="match status" value="1"/>
</dbReference>
<dbReference type="PANTHER" id="PTHR43434:SF1">
    <property type="entry name" value="PHOSPHOGLYCOLATE PHOSPHATASE"/>
    <property type="match status" value="1"/>
</dbReference>
<keyword evidence="2" id="KW-0378">Hydrolase</keyword>